<feature type="region of interest" description="Disordered" evidence="6">
    <location>
        <begin position="1868"/>
        <end position="1950"/>
    </location>
</feature>
<name>A0A917AAT6_9STRE</name>
<dbReference type="PROSITE" id="PS50847">
    <property type="entry name" value="GRAM_POS_ANCHORING"/>
    <property type="match status" value="1"/>
</dbReference>
<dbReference type="Pfam" id="PF04650">
    <property type="entry name" value="YSIRK_signal"/>
    <property type="match status" value="1"/>
</dbReference>
<reference evidence="9" key="1">
    <citation type="journal article" date="2014" name="Int. J. Syst. Evol. Microbiol.">
        <title>Complete genome sequence of Corynebacterium casei LMG S-19264T (=DSM 44701T), isolated from a smear-ripened cheese.</title>
        <authorList>
            <consortium name="US DOE Joint Genome Institute (JGI-PGF)"/>
            <person name="Walter F."/>
            <person name="Albersmeier A."/>
            <person name="Kalinowski J."/>
            <person name="Ruckert C."/>
        </authorList>
    </citation>
    <scope>NUCLEOTIDE SEQUENCE</scope>
    <source>
        <strain evidence="9">CGMCC 1.15533</strain>
    </source>
</reference>
<feature type="compositionally biased region" description="Low complexity" evidence="6">
    <location>
        <begin position="1509"/>
        <end position="1521"/>
    </location>
</feature>
<feature type="compositionally biased region" description="Acidic residues" evidence="6">
    <location>
        <begin position="1538"/>
        <end position="1547"/>
    </location>
</feature>
<dbReference type="NCBIfam" id="TIGR01168">
    <property type="entry name" value="YSIRK_signal"/>
    <property type="match status" value="1"/>
</dbReference>
<evidence type="ECO:0000259" key="8">
    <source>
        <dbReference type="PROSITE" id="PS50847"/>
    </source>
</evidence>
<feature type="compositionally biased region" description="Acidic residues" evidence="6">
    <location>
        <begin position="1726"/>
        <end position="1735"/>
    </location>
</feature>
<accession>A0A917AAT6</accession>
<dbReference type="InterPro" id="IPR009459">
    <property type="entry name" value="MucBP_dom"/>
</dbReference>
<evidence type="ECO:0000256" key="1">
    <source>
        <dbReference type="ARBA" id="ARBA00022512"/>
    </source>
</evidence>
<keyword evidence="2" id="KW-0964">Secreted</keyword>
<feature type="compositionally biased region" description="Basic and acidic residues" evidence="6">
    <location>
        <begin position="2061"/>
        <end position="2093"/>
    </location>
</feature>
<keyword evidence="10" id="KW-1185">Reference proteome</keyword>
<keyword evidence="3 7" id="KW-0732">Signal</keyword>
<feature type="compositionally biased region" description="Acidic residues" evidence="6">
    <location>
        <begin position="1914"/>
        <end position="1923"/>
    </location>
</feature>
<comment type="caution">
    <text evidence="9">The sequence shown here is derived from an EMBL/GenBank/DDBJ whole genome shotgun (WGS) entry which is preliminary data.</text>
</comment>
<evidence type="ECO:0000313" key="10">
    <source>
        <dbReference type="Proteomes" id="UP000660801"/>
    </source>
</evidence>
<keyword evidence="5" id="KW-0572">Peptidoglycan-anchor</keyword>
<evidence type="ECO:0000313" key="9">
    <source>
        <dbReference type="EMBL" id="GGE37879.1"/>
    </source>
</evidence>
<evidence type="ECO:0000256" key="5">
    <source>
        <dbReference type="ARBA" id="ARBA00023088"/>
    </source>
</evidence>
<feature type="signal peptide" evidence="7">
    <location>
        <begin position="1"/>
        <end position="35"/>
    </location>
</feature>
<feature type="compositionally biased region" description="Low complexity" evidence="6">
    <location>
        <begin position="1697"/>
        <end position="1709"/>
    </location>
</feature>
<dbReference type="InterPro" id="IPR019931">
    <property type="entry name" value="LPXTG_anchor"/>
</dbReference>
<dbReference type="NCBIfam" id="TIGR01167">
    <property type="entry name" value="LPXTG_anchor"/>
    <property type="match status" value="1"/>
</dbReference>
<dbReference type="Pfam" id="PF06458">
    <property type="entry name" value="MucBP"/>
    <property type="match status" value="5"/>
</dbReference>
<sequence length="2165" mass="238315">MERKNKYSIRKFKMGVGSVLIGFALAGGAMVPVFADEVANNTATTATADQEQPDNQDTYGAVAPIKDYLINENPNIEYGKGTISEPNENRRVTVQVGTKPVVEEKIVDGKEAVSTTNYTVIYPLVNAETNGSTLREVADVVENVKAENYKDLVTPYEDVELKEYNGPQDSLVLQGFGEEGRLDLNKFLKPISDNWNNTTADTKRGVEFRFEGSDGNTTYFRVFPGADGGIRPDDLRYRDLKRSFSDDVNESSGFTTNGSPGYTDFSYYMTRLSRNNFLNGEVGQYNYFTKVLNPRTNEVVPEKRMINNQLYLYNGEKDVDLNLKVSYRYYYSAELPYLDLFIDFRGEGERPRFNTGSWSGETYKPNDTNPWETIGDITLKPHITYIVGDGSKPAPNLARQDQNLELDAWYRKPYSVDVSPTATVDGDYTVYRTYKLDAKTGERVVVNEERIKTADIPTSQDNTTFNAQMIGLSLPKFNKTEGAEDAQAGTISISENPLLKLVHDSNFNVSKSYLVELYKKVYGATTENDKNRVAAALSEYKNQDLVRRAANMDDPKDLYGFNNLPYRKDVAKQAELELAAYIDNADPNRSSVLVPDVLVRHWVRNSSDDPFTLHLEEQKGPITMLNEYYTKGSKDVLDEGYKYLRAEHTDQQYIYKVPKTDNDIHLVESRVRYSEFAIERMGTVAPPFFSGNGYDGAGFNVDYGYFPFVEAVDDKRAEEVRNNPNGEYRVYDRARHVRTIDVYYEVDPKTTESEEKGHVVVHYVDEKGNPIDKDKTYPEVVVNKVKTTTYPGGREPEIEKTPTKETYDVEPDKRDTITYEGFEYKFTAVKDNKELSGILPAGTTEITYIYSVVPKTRVEEEKGSVFVTYQTIGGTIIKARTAVVDGALLKRRTITEIPGETASDTESYPVDYQTAAKDIEDVNGVPYKLVGLADTSAPAGGKVEVGEKEVIYLYAPIQDEVIKTEVKGSVAVRYVDKETGLEIHDQNMVVTDGIVRTETRTIRRYAEKDGTIKVLSDETVSTPTNATYDSSLKRLATIDANGATYYYVEADKPETATLEEGLTVITYKYLKPTVVTQTVTGHVTVHYIISGTTTVLKDPVETMENTVVKTTTTETLPGKAPVSTDVNHTVNYNTVPLAPSILVKDDVEYVLVVTPENSTGKVVEGNTDVTYEYLPKIVEEKHEELKGSVVVHYVDEAGNPLLPNNNLVTDVLVKIIDTTVIRNQNEPLVKKQEFTSPYTAHREETLVREGKTYQLVRVSDSHKVGETDVVASEARIGGETGNVQEGVTDVIYVYKLLETPKELPNQPESGTGETPPPTPSTPSYVPYVPTNPAKPDPKDPNPTIHIPEVPYDETPENPSDNPRLPEVPGYIPVDPQDPTKPLSEDPNGGYIPPTPADPKQPTAIPYLPAGSVTVHYETADGQVLKLPTLDTVKAPVGATYHTNENGQEIPAEIHLGKETYVLVGVKEGDHETGTIVKGNIDVTYIYKLKELPNQPESGTGETPPPTPSNPSYVPYVPTNPAKPDPKDPNPTIHIPEVPYDETPENPSDDPRLPEVPGYIPVDPQDPTKPLPEDPNGGYIPPTPADPNHPTAIPYLPAGSVTVHYETADGQVLKLPTLDTVKAPVGATYHTNENGQEIPAEIHLGKETYVLVGVKEGDHETGTIVKGNIDVTYIYKLKELPNQPESGTGETPPPTPSNPSYVPYVPTNPAKPDPKDPNPTIHIPEVPYDETPENPSDDPRLPEVPGYIPVDPQDPTKPLPEDPNGGYIPPTPADPKQPTAIPYLPAGSVTVHYETADGQVLKLPTLDTVKAPVGTTYHTNENGQEIPAEIHLGKETYELVGVKEGDHETGTIVKGNIDVTYIYKLKELPNQPESGTGETPPPTPSNPSYVPYVPTNPAKPDPKDPNPTIHIPEVPYDETPENPSDDPRLPEVPGYIPVDPQDPTKPLPEDPNGGYIPPTPADPNHPTAIPYLPAGSVTVHYETADGQVLKLPTLDTVKAPVGATYHTNENGQEIPAEIHLGKETYVLVGVKEGDYETGTIVKGNIDVTYIYKLKENLTPPVEEEKPSEETPEKPESGKEIPDGDKPQPDGDKPGMEIPGKPGVPTPAKPAEPGQSAKEINSMYVAKGESLPNTGDAAGQTGMVYGAAALGLTALLAAMKKKSENED</sequence>
<keyword evidence="4" id="KW-0677">Repeat</keyword>
<dbReference type="EMBL" id="BMJN01000053">
    <property type="protein sequence ID" value="GGE37879.1"/>
    <property type="molecule type" value="Genomic_DNA"/>
</dbReference>
<evidence type="ECO:0000256" key="4">
    <source>
        <dbReference type="ARBA" id="ARBA00022737"/>
    </source>
</evidence>
<evidence type="ECO:0000256" key="2">
    <source>
        <dbReference type="ARBA" id="ARBA00022525"/>
    </source>
</evidence>
<dbReference type="Proteomes" id="UP000660801">
    <property type="component" value="Unassembled WGS sequence"/>
</dbReference>
<feature type="region of interest" description="Disordered" evidence="6">
    <location>
        <begin position="1493"/>
        <end position="1573"/>
    </location>
</feature>
<reference evidence="9" key="2">
    <citation type="submission" date="2020-09" db="EMBL/GenBank/DDBJ databases">
        <authorList>
            <person name="Sun Q."/>
            <person name="Zhou Y."/>
        </authorList>
    </citation>
    <scope>NUCLEOTIDE SEQUENCE</scope>
    <source>
        <strain evidence="9">CGMCC 1.15533</strain>
    </source>
</reference>
<feature type="domain" description="Gram-positive cocci surface proteins LPxTG" evidence="8">
    <location>
        <begin position="2129"/>
        <end position="2165"/>
    </location>
</feature>
<gene>
    <name evidence="9" type="ORF">GCM10011510_19060</name>
</gene>
<evidence type="ECO:0000256" key="3">
    <source>
        <dbReference type="ARBA" id="ARBA00022729"/>
    </source>
</evidence>
<feature type="region of interest" description="Disordered" evidence="6">
    <location>
        <begin position="2058"/>
        <end position="2136"/>
    </location>
</feature>
<organism evidence="9 10">
    <name type="scientific">Streptococcus himalayensis</name>
    <dbReference type="NCBI Taxonomy" id="1888195"/>
    <lineage>
        <taxon>Bacteria</taxon>
        <taxon>Bacillati</taxon>
        <taxon>Bacillota</taxon>
        <taxon>Bacilli</taxon>
        <taxon>Lactobacillales</taxon>
        <taxon>Streptococcaceae</taxon>
        <taxon>Streptococcus</taxon>
    </lineage>
</organism>
<evidence type="ECO:0000256" key="6">
    <source>
        <dbReference type="SAM" id="MobiDB-lite"/>
    </source>
</evidence>
<dbReference type="InterPro" id="IPR005877">
    <property type="entry name" value="YSIRK_signal_dom"/>
</dbReference>
<dbReference type="Gene3D" id="3.10.20.320">
    <property type="entry name" value="Putative peptidoglycan bound protein (lpxtg motif)"/>
    <property type="match status" value="6"/>
</dbReference>
<dbReference type="RefSeq" id="WP_188595327.1">
    <property type="nucleotide sequence ID" value="NZ_BMJN01000053.1"/>
</dbReference>
<feature type="chain" id="PRO_5038000578" description="Gram-positive cocci surface proteins LPxTG domain-containing protein" evidence="7">
    <location>
        <begin position="36"/>
        <end position="2165"/>
    </location>
</feature>
<proteinExistence type="predicted"/>
<feature type="compositionally biased region" description="Low complexity" evidence="6">
    <location>
        <begin position="1321"/>
        <end position="1333"/>
    </location>
</feature>
<evidence type="ECO:0000256" key="7">
    <source>
        <dbReference type="SAM" id="SignalP"/>
    </source>
</evidence>
<feature type="region of interest" description="Disordered" evidence="6">
    <location>
        <begin position="1302"/>
        <end position="1387"/>
    </location>
</feature>
<keyword evidence="1" id="KW-0134">Cell wall</keyword>
<protein>
    <recommendedName>
        <fullName evidence="8">Gram-positive cocci surface proteins LPxTG domain-containing protein</fullName>
    </recommendedName>
</protein>
<feature type="region of interest" description="Disordered" evidence="6">
    <location>
        <begin position="1681"/>
        <end position="1764"/>
    </location>
</feature>
<feature type="compositionally biased region" description="Low complexity" evidence="6">
    <location>
        <begin position="1885"/>
        <end position="1897"/>
    </location>
</feature>